<dbReference type="Pfam" id="PF13749">
    <property type="entry name" value="HATPase_c_4"/>
    <property type="match status" value="1"/>
</dbReference>
<dbReference type="Pfam" id="PF09339">
    <property type="entry name" value="HTH_IclR"/>
    <property type="match status" value="1"/>
</dbReference>
<evidence type="ECO:0000313" key="3">
    <source>
        <dbReference type="EMBL" id="KQB83170.1"/>
    </source>
</evidence>
<dbReference type="GO" id="GO:0006355">
    <property type="term" value="P:regulation of DNA-templated transcription"/>
    <property type="evidence" value="ECO:0007669"/>
    <property type="project" value="InterPro"/>
</dbReference>
<dbReference type="Gene3D" id="3.30.565.60">
    <property type="match status" value="1"/>
</dbReference>
<dbReference type="AlphaFoldDB" id="A0A0N8VZ82"/>
<dbReference type="InterPro" id="IPR038475">
    <property type="entry name" value="RecG_C_sf"/>
</dbReference>
<dbReference type="GO" id="GO:0003677">
    <property type="term" value="F:DNA binding"/>
    <property type="evidence" value="ECO:0007669"/>
    <property type="project" value="InterPro"/>
</dbReference>
<evidence type="ECO:0000313" key="4">
    <source>
        <dbReference type="Proteomes" id="UP000050517"/>
    </source>
</evidence>
<sequence>MKDMSLDQVTTRAEDQWFDRKSFEIKPKDLAKALVGLANAEGGIIAWGIRDRKLQGTPTPDQDNAMRQATLDFTDPTVEVRSTRLSGTTPDGKPAQVILLKVSPSPRVHYLTNGECWLRVGDETKQLKKIEEIQELAYSKGERTHDSTPVADTSVNDIDPTLLQKYASTIGSSSPDNALRARHLLTRADNATVGAILMLGKDPQEFFPHATIRVLKWAEKDRHYGRNQLLEADRHFTGTIPSQIEEARKYILSLLPHTSRLGHEGKFIKEPVVPTDAWLEGLVNAVIHRSYSLIGNHIRFEIYPDRIEITNPGRFPGLADPRHPESISRFARNPTIARMASELRIGQELGEGIRRIFSEMRAVGFTDPAYSQTNGTVTLRLGTTRRVSEQHLATLPTGAAAVLTALQRADTPLGTGDIATMVNMSRPSTRNALTALRNAGYITWQGQSPRDPRATWAIKDAL</sequence>
<evidence type="ECO:0000259" key="1">
    <source>
        <dbReference type="Pfam" id="PF04326"/>
    </source>
</evidence>
<dbReference type="PANTHER" id="PTHR30595:SF6">
    <property type="entry name" value="SCHLAFEN ALBA-2 DOMAIN-CONTAINING PROTEIN"/>
    <property type="match status" value="1"/>
</dbReference>
<reference evidence="3 4" key="1">
    <citation type="submission" date="2015-10" db="EMBL/GenBank/DDBJ databases">
        <title>Corynebacteirum lowii and Corynebacterium oculi species nova, derived from human clinical disease and and emended description of Corynebacterium mastiditis.</title>
        <authorList>
            <person name="Bernard K."/>
            <person name="Pacheco A.L."/>
            <person name="Mcdougall C."/>
            <person name="Burtx T."/>
            <person name="Weibe D."/>
            <person name="Tyler S."/>
            <person name="Olson A.B."/>
            <person name="Cnockaert M."/>
            <person name="Eguchi H."/>
            <person name="Kuwahara T."/>
            <person name="Nakayama-Imaohji H."/>
            <person name="Boudewijins M."/>
            <person name="Van Hoecke F."/>
            <person name="Bernier A.-M."/>
            <person name="Vandamme P."/>
        </authorList>
    </citation>
    <scope>NUCLEOTIDE SEQUENCE [LARGE SCALE GENOMIC DNA]</scope>
    <source>
        <strain evidence="3 4">NML 130210</strain>
    </source>
</reference>
<feature type="domain" description="HTH iclR-type" evidence="2">
    <location>
        <begin position="399"/>
        <end position="445"/>
    </location>
</feature>
<protein>
    <submittedName>
        <fullName evidence="3">Divergent AAA domain protein</fullName>
    </submittedName>
</protein>
<evidence type="ECO:0000259" key="2">
    <source>
        <dbReference type="Pfam" id="PF09339"/>
    </source>
</evidence>
<dbReference type="STRING" id="1544416.Cocul_02143"/>
<dbReference type="InterPro" id="IPR036388">
    <property type="entry name" value="WH-like_DNA-bd_sf"/>
</dbReference>
<dbReference type="PANTHER" id="PTHR30595">
    <property type="entry name" value="GLPR-RELATED TRANSCRIPTIONAL REPRESSOR"/>
    <property type="match status" value="1"/>
</dbReference>
<dbReference type="InterPro" id="IPR005471">
    <property type="entry name" value="Tscrpt_reg_IclR_N"/>
</dbReference>
<feature type="domain" description="Schlafen AlbA-2" evidence="1">
    <location>
        <begin position="14"/>
        <end position="127"/>
    </location>
</feature>
<comment type="caution">
    <text evidence="3">The sequence shown here is derived from an EMBL/GenBank/DDBJ whole genome shotgun (WGS) entry which is preliminary data.</text>
</comment>
<proteinExistence type="predicted"/>
<keyword evidence="4" id="KW-1185">Reference proteome</keyword>
<dbReference type="PATRIC" id="fig|1544416.3.peg.2138"/>
<dbReference type="Pfam" id="PF04326">
    <property type="entry name" value="SLFN_AlbA_2"/>
    <property type="match status" value="1"/>
</dbReference>
<dbReference type="InterPro" id="IPR038461">
    <property type="entry name" value="Schlafen_AlbA_2_dom_sf"/>
</dbReference>
<accession>A0A0N8VZ82</accession>
<dbReference type="RefSeq" id="WP_055123206.1">
    <property type="nucleotide sequence ID" value="NZ_LKST01000004.1"/>
</dbReference>
<gene>
    <name evidence="3" type="ORF">Cocul_02143</name>
</gene>
<dbReference type="SUPFAM" id="SSF46785">
    <property type="entry name" value="Winged helix' DNA-binding domain"/>
    <property type="match status" value="1"/>
</dbReference>
<dbReference type="InterPro" id="IPR007421">
    <property type="entry name" value="Schlafen_AlbA_2_dom"/>
</dbReference>
<dbReference type="InterPro" id="IPR036390">
    <property type="entry name" value="WH_DNA-bd_sf"/>
</dbReference>
<dbReference type="Gene3D" id="1.10.10.10">
    <property type="entry name" value="Winged helix-like DNA-binding domain superfamily/Winged helix DNA-binding domain"/>
    <property type="match status" value="1"/>
</dbReference>
<dbReference type="Proteomes" id="UP000050517">
    <property type="component" value="Unassembled WGS sequence"/>
</dbReference>
<dbReference type="EMBL" id="LKST01000004">
    <property type="protein sequence ID" value="KQB83170.1"/>
    <property type="molecule type" value="Genomic_DNA"/>
</dbReference>
<dbReference type="Gene3D" id="3.30.950.30">
    <property type="entry name" value="Schlafen, AAA domain"/>
    <property type="match status" value="1"/>
</dbReference>
<name>A0A0N8VZ82_9CORY</name>
<organism evidence="3 4">
    <name type="scientific">Corynebacterium oculi</name>
    <dbReference type="NCBI Taxonomy" id="1544416"/>
    <lineage>
        <taxon>Bacteria</taxon>
        <taxon>Bacillati</taxon>
        <taxon>Actinomycetota</taxon>
        <taxon>Actinomycetes</taxon>
        <taxon>Mycobacteriales</taxon>
        <taxon>Corynebacteriaceae</taxon>
        <taxon>Corynebacterium</taxon>
    </lineage>
</organism>